<evidence type="ECO:0000259" key="3">
    <source>
        <dbReference type="Pfam" id="PF00884"/>
    </source>
</evidence>
<organism evidence="4 5">
    <name type="scientific">Maribacter cobaltidurans</name>
    <dbReference type="NCBI Taxonomy" id="1178778"/>
    <lineage>
        <taxon>Bacteria</taxon>
        <taxon>Pseudomonadati</taxon>
        <taxon>Bacteroidota</taxon>
        <taxon>Flavobacteriia</taxon>
        <taxon>Flavobacteriales</taxon>
        <taxon>Flavobacteriaceae</taxon>
        <taxon>Maribacter</taxon>
    </lineage>
</organism>
<name>A0ABU7IXN1_9FLAO</name>
<comment type="similarity">
    <text evidence="1">Belongs to the sulfatase family.</text>
</comment>
<evidence type="ECO:0000256" key="1">
    <source>
        <dbReference type="ARBA" id="ARBA00008779"/>
    </source>
</evidence>
<reference evidence="4 5" key="1">
    <citation type="submission" date="2024-01" db="EMBL/GenBank/DDBJ databases">
        <title>Maribacter spp. originated from different algae showed divergent polysaccharides utilization ability.</title>
        <authorList>
            <person name="Wang H."/>
            <person name="Wu Y."/>
        </authorList>
    </citation>
    <scope>NUCLEOTIDE SEQUENCE [LARGE SCALE GENOMIC DNA]</scope>
    <source>
        <strain evidence="4 5">PR1</strain>
    </source>
</reference>
<dbReference type="InterPro" id="IPR017850">
    <property type="entry name" value="Alkaline_phosphatase_core_sf"/>
</dbReference>
<dbReference type="SUPFAM" id="SSF53649">
    <property type="entry name" value="Alkaline phosphatase-like"/>
    <property type="match status" value="1"/>
</dbReference>
<dbReference type="Pfam" id="PF00884">
    <property type="entry name" value="Sulfatase"/>
    <property type="match status" value="1"/>
</dbReference>
<keyword evidence="5" id="KW-1185">Reference proteome</keyword>
<dbReference type="InterPro" id="IPR052701">
    <property type="entry name" value="GAG_Ulvan_Degrading_Sulfatases"/>
</dbReference>
<dbReference type="RefSeq" id="WP_272652315.1">
    <property type="nucleotide sequence ID" value="NZ_JAZDDG010000007.1"/>
</dbReference>
<dbReference type="InterPro" id="IPR024607">
    <property type="entry name" value="Sulfatase_CS"/>
</dbReference>
<comment type="caution">
    <text evidence="4">The sequence shown here is derived from an EMBL/GenBank/DDBJ whole genome shotgun (WGS) entry which is preliminary data.</text>
</comment>
<dbReference type="Proteomes" id="UP001356308">
    <property type="component" value="Unassembled WGS sequence"/>
</dbReference>
<dbReference type="PROSITE" id="PS00523">
    <property type="entry name" value="SULFATASE_1"/>
    <property type="match status" value="1"/>
</dbReference>
<dbReference type="CDD" id="cd16027">
    <property type="entry name" value="SGSH"/>
    <property type="match status" value="1"/>
</dbReference>
<keyword evidence="2" id="KW-0378">Hydrolase</keyword>
<dbReference type="PANTHER" id="PTHR43751:SF1">
    <property type="entry name" value="SULFATASE ATSG-RELATED"/>
    <property type="match status" value="1"/>
</dbReference>
<evidence type="ECO:0000313" key="4">
    <source>
        <dbReference type="EMBL" id="MEE1977639.1"/>
    </source>
</evidence>
<proteinExistence type="inferred from homology"/>
<gene>
    <name evidence="4" type="ORF">V1I91_16275</name>
</gene>
<feature type="domain" description="Sulfatase N-terminal" evidence="3">
    <location>
        <begin position="39"/>
        <end position="314"/>
    </location>
</feature>
<protein>
    <submittedName>
        <fullName evidence="4">Sulfatase</fullName>
    </submittedName>
</protein>
<evidence type="ECO:0000313" key="5">
    <source>
        <dbReference type="Proteomes" id="UP001356308"/>
    </source>
</evidence>
<accession>A0ABU7IXN1</accession>
<dbReference type="Gene3D" id="3.40.720.10">
    <property type="entry name" value="Alkaline Phosphatase, subunit A"/>
    <property type="match status" value="1"/>
</dbReference>
<evidence type="ECO:0000256" key="2">
    <source>
        <dbReference type="ARBA" id="ARBA00022801"/>
    </source>
</evidence>
<dbReference type="InterPro" id="IPR000917">
    <property type="entry name" value="Sulfatase_N"/>
</dbReference>
<dbReference type="PANTHER" id="PTHR43751">
    <property type="entry name" value="SULFATASE"/>
    <property type="match status" value="1"/>
</dbReference>
<sequence>MIFDSFSHTVTLFLRTITKRFTILLIFIFTAHTFSQTKSNIVWIVCEDISPYIGVYGDATVRTPNIDALARDGVRYTRVYTTAGVCAPSRSSIITGMNQISIGTSHMRTTHNNSKLMPEGVPSYSAVLPPKVKAFPEYLRKVGYYTSNNAKEDYQFEEPVTVWDESSIGASYQNRKAGPPFFSVFNFAISHESQIISPPDSLYYDPSKMVLPLYYQNTEQMRHDKAALYTRIEQMDSDVGELIQQLKKDGVYDDSYVIFYSDHGGNLPWMKREILERGTHIPFVVKHPGSEMAGTVNNDLISSVDFAPSMLSIARADIPDYLQGKPFLGPKSGSEKNQYVFAGRDRMADKYDRVRSVTDGTFRYVYNFHPELPKYQDLAYRRQMVSMQEIIDMRDAGKITNPYLSDWFNTPKPQEEFYYTTKDPDEVHNLADDPAYQDKKNELKEVLFNWLEVVGDTGKIPEKEMVRNMWWKGKDDAPMTEKPVIKKSKEGVTLSCATDGASIGYRIFKDNVADSTLVRDIKTWDFFYLMPHNNKKTVTVPKPWNVYTGGNISLKKGQTIQVNAHRIGYKPTEIIYKFK</sequence>
<dbReference type="EMBL" id="JAZDDG010000007">
    <property type="protein sequence ID" value="MEE1977639.1"/>
    <property type="molecule type" value="Genomic_DNA"/>
</dbReference>